<keyword evidence="6" id="KW-1185">Reference proteome</keyword>
<feature type="compositionally biased region" description="Basic and acidic residues" evidence="3">
    <location>
        <begin position="351"/>
        <end position="361"/>
    </location>
</feature>
<sequence length="371" mass="43577">MNATLILVNTTFLGGNISVGVNRQLIETRSDIEKSYAKQLSQWSRKWNEFLDKGPEYGTTQAAWRSVLTEADKLCELHTEVAEKLMTNVYLQIKQWNKENYHKTMINFRESKDKEDNFRRAQKPWMKRYQKVILAKKEYHASCKQEKSTANQENNAKGDPSIPVEQVKKLGEKLQKCRTDVENAREKYTAALHDLNSYNPKYIEEMTFVFNECQEMERRRLMFFKQMLFGIHHCLDLSQDHRFAEIYRQFYQQINCADCEKDLRWWSNIYGAGMSMNWPEFEEYSPELHNITKSKKTNFGSNEGITITSIKHSRDSSYASNSSDHMVPSGPYIRKDRNYDDTLNPFGTDADNEHLDSEDKQTVNQSAEQKK</sequence>
<name>A0A812C309_ACAPH</name>
<comment type="subcellular location">
    <subcellularLocation>
        <location evidence="1">Endomembrane system</location>
        <topology evidence="1">Peripheral membrane protein</topology>
    </subcellularLocation>
</comment>
<dbReference type="OrthoDB" id="10255128at2759"/>
<dbReference type="InterPro" id="IPR031160">
    <property type="entry name" value="F_BAR_dom"/>
</dbReference>
<dbReference type="AlphaFoldDB" id="A0A812C309"/>
<dbReference type="GO" id="GO:0005768">
    <property type="term" value="C:endosome"/>
    <property type="evidence" value="ECO:0007669"/>
    <property type="project" value="TreeGrafter"/>
</dbReference>
<dbReference type="PANTHER" id="PTHR23065">
    <property type="entry name" value="PROLINE-SERINE-THREONINE PHOSPHATASE INTERACTING PROTEIN 1"/>
    <property type="match status" value="1"/>
</dbReference>
<feature type="domain" description="F-BAR" evidence="4">
    <location>
        <begin position="1"/>
        <end position="262"/>
    </location>
</feature>
<keyword evidence="2" id="KW-0175">Coiled coil</keyword>
<evidence type="ECO:0000256" key="1">
    <source>
        <dbReference type="ARBA" id="ARBA00004184"/>
    </source>
</evidence>
<dbReference type="Gene3D" id="1.20.1270.60">
    <property type="entry name" value="Arfaptin homology (AH) domain/BAR domain"/>
    <property type="match status" value="1"/>
</dbReference>
<gene>
    <name evidence="5" type="ORF">SPHA_28928</name>
</gene>
<dbReference type="InterPro" id="IPR027267">
    <property type="entry name" value="AH/BAR_dom_sf"/>
</dbReference>
<dbReference type="PANTHER" id="PTHR23065:SF11">
    <property type="entry name" value="SYNDAPIN, ISOFORM C"/>
    <property type="match status" value="1"/>
</dbReference>
<dbReference type="SUPFAM" id="SSF103657">
    <property type="entry name" value="BAR/IMD domain-like"/>
    <property type="match status" value="1"/>
</dbReference>
<accession>A0A812C309</accession>
<protein>
    <submittedName>
        <fullName evidence="5">PACSIN</fullName>
    </submittedName>
</protein>
<evidence type="ECO:0000313" key="5">
    <source>
        <dbReference type="EMBL" id="CAE1254400.1"/>
    </source>
</evidence>
<dbReference type="GO" id="GO:0005886">
    <property type="term" value="C:plasma membrane"/>
    <property type="evidence" value="ECO:0007669"/>
    <property type="project" value="TreeGrafter"/>
</dbReference>
<dbReference type="PROSITE" id="PS51741">
    <property type="entry name" value="F_BAR"/>
    <property type="match status" value="1"/>
</dbReference>
<evidence type="ECO:0000256" key="3">
    <source>
        <dbReference type="SAM" id="MobiDB-lite"/>
    </source>
</evidence>
<dbReference type="GO" id="GO:0097320">
    <property type="term" value="P:plasma membrane tubulation"/>
    <property type="evidence" value="ECO:0007669"/>
    <property type="project" value="TreeGrafter"/>
</dbReference>
<dbReference type="Pfam" id="PF00611">
    <property type="entry name" value="FCH"/>
    <property type="match status" value="1"/>
</dbReference>
<comment type="caution">
    <text evidence="5">The sequence shown here is derived from an EMBL/GenBank/DDBJ whole genome shotgun (WGS) entry which is preliminary data.</text>
</comment>
<organism evidence="5 6">
    <name type="scientific">Acanthosepion pharaonis</name>
    <name type="common">Pharaoh cuttlefish</name>
    <name type="synonym">Sepia pharaonis</name>
    <dbReference type="NCBI Taxonomy" id="158019"/>
    <lineage>
        <taxon>Eukaryota</taxon>
        <taxon>Metazoa</taxon>
        <taxon>Spiralia</taxon>
        <taxon>Lophotrochozoa</taxon>
        <taxon>Mollusca</taxon>
        <taxon>Cephalopoda</taxon>
        <taxon>Coleoidea</taxon>
        <taxon>Decapodiformes</taxon>
        <taxon>Sepiida</taxon>
        <taxon>Sepiina</taxon>
        <taxon>Sepiidae</taxon>
        <taxon>Acanthosepion</taxon>
    </lineage>
</organism>
<dbReference type="GO" id="GO:0005543">
    <property type="term" value="F:phospholipid binding"/>
    <property type="evidence" value="ECO:0007669"/>
    <property type="project" value="TreeGrafter"/>
</dbReference>
<dbReference type="FunFam" id="1.20.1270.60:FF:000009">
    <property type="entry name" value="Protein kinase C and casein kinase substrate in neurons 2"/>
    <property type="match status" value="1"/>
</dbReference>
<dbReference type="GO" id="GO:0030100">
    <property type="term" value="P:regulation of endocytosis"/>
    <property type="evidence" value="ECO:0007669"/>
    <property type="project" value="TreeGrafter"/>
</dbReference>
<dbReference type="EMBL" id="CAHIKZ030001144">
    <property type="protein sequence ID" value="CAE1254400.1"/>
    <property type="molecule type" value="Genomic_DNA"/>
</dbReference>
<dbReference type="GO" id="GO:0007010">
    <property type="term" value="P:cytoskeleton organization"/>
    <property type="evidence" value="ECO:0007669"/>
    <property type="project" value="TreeGrafter"/>
</dbReference>
<dbReference type="InterPro" id="IPR001060">
    <property type="entry name" value="FCH_dom"/>
</dbReference>
<evidence type="ECO:0000259" key="4">
    <source>
        <dbReference type="PROSITE" id="PS51741"/>
    </source>
</evidence>
<feature type="compositionally biased region" description="Polar residues" evidence="3">
    <location>
        <begin position="362"/>
        <end position="371"/>
    </location>
</feature>
<evidence type="ECO:0000313" key="6">
    <source>
        <dbReference type="Proteomes" id="UP000597762"/>
    </source>
</evidence>
<evidence type="ECO:0000256" key="2">
    <source>
        <dbReference type="PROSITE-ProRule" id="PRU01077"/>
    </source>
</evidence>
<dbReference type="Proteomes" id="UP000597762">
    <property type="component" value="Unassembled WGS sequence"/>
</dbReference>
<reference evidence="5" key="1">
    <citation type="submission" date="2021-01" db="EMBL/GenBank/DDBJ databases">
        <authorList>
            <person name="Li R."/>
            <person name="Bekaert M."/>
        </authorList>
    </citation>
    <scope>NUCLEOTIDE SEQUENCE</scope>
    <source>
        <strain evidence="5">Farmed</strain>
    </source>
</reference>
<feature type="region of interest" description="Disordered" evidence="3">
    <location>
        <begin position="312"/>
        <end position="371"/>
    </location>
</feature>
<proteinExistence type="predicted"/>